<dbReference type="Proteomes" id="UP000014977">
    <property type="component" value="Unassembled WGS sequence"/>
</dbReference>
<protein>
    <submittedName>
        <fullName evidence="1">Tellurium resistance</fullName>
    </submittedName>
</protein>
<dbReference type="EMBL" id="ATHJ01000057">
    <property type="protein sequence ID" value="EPR43277.1"/>
    <property type="molecule type" value="Genomic_DNA"/>
</dbReference>
<dbReference type="CDD" id="cd06974">
    <property type="entry name" value="TerD_like"/>
    <property type="match status" value="1"/>
</dbReference>
<dbReference type="AlphaFoldDB" id="S7U1V6"/>
<evidence type="ECO:0000313" key="2">
    <source>
        <dbReference type="Proteomes" id="UP000014977"/>
    </source>
</evidence>
<accession>S7U1V6</accession>
<dbReference type="STRING" id="897.B2D07_08515"/>
<reference evidence="1 2" key="1">
    <citation type="journal article" date="2013" name="Genome Announc.">
        <title>Draft genome sequences for three mercury-methylating, sulfate-reducing bacteria.</title>
        <authorList>
            <person name="Brown S.D."/>
            <person name="Hurt R.A.Jr."/>
            <person name="Gilmour C.C."/>
            <person name="Elias D.A."/>
        </authorList>
    </citation>
    <scope>NUCLEOTIDE SEQUENCE [LARGE SCALE GENOMIC DNA]</scope>
    <source>
        <strain evidence="1 2">DSM 2059</strain>
    </source>
</reference>
<dbReference type="InterPro" id="IPR003325">
    <property type="entry name" value="TerD"/>
</dbReference>
<dbReference type="Gene3D" id="2.60.60.30">
    <property type="entry name" value="sav2460 like domains"/>
    <property type="match status" value="1"/>
</dbReference>
<name>S7U1V6_DESML</name>
<comment type="caution">
    <text evidence="1">The sequence shown here is derived from an EMBL/GenBank/DDBJ whole genome shotgun (WGS) entry which is preliminary data.</text>
</comment>
<sequence length="387" mass="42162">MELKQKGTKADIGAFKRMDISLIWRAAVDLDLMAFYRTRDGRTGGVYSDNYEGGTLGALDAFPYIRLSGDAGVGGIGGNNREVMSIARIDDFEEIYICALNFTDAVVGESHLFADYDARIEVTTDRGETHSIPLDSTQPGSVAVICRFASGFIAGELVNDSRVMNLESFRAEIPGADRLKIASKVTLKEKGDSFAIKPKITAGEILINLNWDQSPQEKVQTGFFSKLLGGRSGGAVDLDLGCLFELQNQAKGAVQPLGNSFGSFDAPPYVLHLGDDRSGAWTEGENIKVNLAQMHRLKRLLIFTYIYEGVPNWTATNAVVTVKVPGQPLLEVPMGSQTDSRNFCAVAMIEFSAGELKVTKLVTFHQGHPDCDKTYGWGLKWVAGSKE</sequence>
<gene>
    <name evidence="1" type="ORF">dsmv_1303</name>
</gene>
<organism evidence="1 2">
    <name type="scientific">Desulfococcus multivorans DSM 2059</name>
    <dbReference type="NCBI Taxonomy" id="1121405"/>
    <lineage>
        <taxon>Bacteria</taxon>
        <taxon>Pseudomonadati</taxon>
        <taxon>Thermodesulfobacteriota</taxon>
        <taxon>Desulfobacteria</taxon>
        <taxon>Desulfobacterales</taxon>
        <taxon>Desulfococcaceae</taxon>
        <taxon>Desulfococcus</taxon>
    </lineage>
</organism>
<evidence type="ECO:0000313" key="1">
    <source>
        <dbReference type="EMBL" id="EPR43277.1"/>
    </source>
</evidence>
<dbReference type="RefSeq" id="WP_020875650.1">
    <property type="nucleotide sequence ID" value="NZ_ATHJ01000057.1"/>
</dbReference>
<keyword evidence="2" id="KW-1185">Reference proteome</keyword>
<proteinExistence type="predicted"/>
<dbReference type="eggNOG" id="COG4110">
    <property type="taxonomic scope" value="Bacteria"/>
</dbReference>